<dbReference type="EMBL" id="LT907978">
    <property type="protein sequence ID" value="SOB71256.1"/>
    <property type="molecule type" value="Genomic_DNA"/>
</dbReference>
<dbReference type="InterPro" id="IPR012347">
    <property type="entry name" value="Ferritin-like"/>
</dbReference>
<reference evidence="5" key="1">
    <citation type="submission" date="2017-09" db="EMBL/GenBank/DDBJ databases">
        <authorList>
            <person name="Shetty A S."/>
        </authorList>
    </citation>
    <scope>NUCLEOTIDE SEQUENCE [LARGE SCALE GENOMIC DNA]</scope>
</reference>
<protein>
    <submittedName>
        <fullName evidence="4">Ferritin-related</fullName>
    </submittedName>
</protein>
<dbReference type="GO" id="GO:0046872">
    <property type="term" value="F:metal ion binding"/>
    <property type="evidence" value="ECO:0007669"/>
    <property type="project" value="UniProtKB-KW"/>
</dbReference>
<evidence type="ECO:0000313" key="4">
    <source>
        <dbReference type="EMBL" id="SOB71256.1"/>
    </source>
</evidence>
<dbReference type="InterPro" id="IPR009078">
    <property type="entry name" value="Ferritin-like_SF"/>
</dbReference>
<dbReference type="Pfam" id="PF05067">
    <property type="entry name" value="Mn_catalase"/>
    <property type="match status" value="1"/>
</dbReference>
<dbReference type="SUPFAM" id="SSF47240">
    <property type="entry name" value="Ferritin-like"/>
    <property type="match status" value="1"/>
</dbReference>
<accession>A0A285PQ17</accession>
<sequence length="74" mass="8430">MWNYEKRLEYPINIKRTDAAMAKAIISQFGGPDGETGAAMRYLSQRFAMPYRPVMGILTDIGTEASKYEFVDFV</sequence>
<keyword evidence="2" id="KW-0464">Manganese</keyword>
<comment type="similarity">
    <text evidence="1">Belongs to the manganese catalase family.</text>
</comment>
<dbReference type="Gene3D" id="1.20.1260.10">
    <property type="match status" value="1"/>
</dbReference>
<evidence type="ECO:0000256" key="3">
    <source>
        <dbReference type="PIRSR" id="PIRSR607760-2"/>
    </source>
</evidence>
<comment type="cofactor">
    <cofactor evidence="3">
        <name>Ca(2+)</name>
        <dbReference type="ChEBI" id="CHEBI:29108"/>
    </cofactor>
    <text evidence="3">Binds 1 Ca(2+) ion per subunit.</text>
</comment>
<dbReference type="STRING" id="39488.ERS852450_01695"/>
<keyword evidence="5" id="KW-1185">Reference proteome</keyword>
<evidence type="ECO:0000256" key="1">
    <source>
        <dbReference type="ARBA" id="ARBA00007644"/>
    </source>
</evidence>
<dbReference type="KEGG" id="ehl:EHLA_0491"/>
<evidence type="ECO:0000313" key="5">
    <source>
        <dbReference type="Proteomes" id="UP000217549"/>
    </source>
</evidence>
<proteinExistence type="inferred from homology"/>
<comment type="cofactor">
    <cofactor evidence="2">
        <name>Mn(2+)</name>
        <dbReference type="ChEBI" id="CHEBI:29035"/>
    </cofactor>
    <text evidence="2">Binds 2 manganese ions per subunit.</text>
</comment>
<dbReference type="InterPro" id="IPR007760">
    <property type="entry name" value="Mn_catalase"/>
</dbReference>
<name>A0A285PQ17_9FIRM</name>
<organism evidence="4 5">
    <name type="scientific">Anaerobutyricum hallii</name>
    <dbReference type="NCBI Taxonomy" id="39488"/>
    <lineage>
        <taxon>Bacteria</taxon>
        <taxon>Bacillati</taxon>
        <taxon>Bacillota</taxon>
        <taxon>Clostridia</taxon>
        <taxon>Lachnospirales</taxon>
        <taxon>Lachnospiraceae</taxon>
        <taxon>Anaerobutyricum</taxon>
    </lineage>
</organism>
<feature type="binding site" evidence="2">
    <location>
        <position position="35"/>
    </location>
    <ligand>
        <name>Mn(2+)</name>
        <dbReference type="ChEBI" id="CHEBI:29035"/>
        <label>1</label>
    </ligand>
</feature>
<dbReference type="Proteomes" id="UP000217549">
    <property type="component" value="Chromosome I"/>
</dbReference>
<keyword evidence="3" id="KW-0106">Calcium</keyword>
<dbReference type="AlphaFoldDB" id="A0A285PQ17"/>
<feature type="binding site" evidence="3">
    <location>
        <position position="60"/>
    </location>
    <ligand>
        <name>Ca(2+)</name>
        <dbReference type="ChEBI" id="CHEBI:29108"/>
    </ligand>
</feature>
<gene>
    <name evidence="4" type="ORF">EHLA_0491</name>
</gene>
<evidence type="ECO:0000256" key="2">
    <source>
        <dbReference type="PIRSR" id="PIRSR607760-1"/>
    </source>
</evidence>
<keyword evidence="2" id="KW-0479">Metal-binding</keyword>